<name>A0AB34GQ26_ESCRO</name>
<proteinExistence type="predicted"/>
<protein>
    <submittedName>
        <fullName evidence="2">Uncharacterized protein</fullName>
    </submittedName>
</protein>
<dbReference type="EMBL" id="JAIQCJ010002147">
    <property type="protein sequence ID" value="KAJ8781287.1"/>
    <property type="molecule type" value="Genomic_DNA"/>
</dbReference>
<dbReference type="AlphaFoldDB" id="A0AB34GQ26"/>
<evidence type="ECO:0000256" key="1">
    <source>
        <dbReference type="SAM" id="SignalP"/>
    </source>
</evidence>
<comment type="caution">
    <text evidence="2">The sequence shown here is derived from an EMBL/GenBank/DDBJ whole genome shotgun (WGS) entry which is preliminary data.</text>
</comment>
<reference evidence="2 3" key="1">
    <citation type="submission" date="2022-11" db="EMBL/GenBank/DDBJ databases">
        <title>Whole genome sequence of Eschrichtius robustus ER-17-0199.</title>
        <authorList>
            <person name="Bruniche-Olsen A."/>
            <person name="Black A.N."/>
            <person name="Fields C.J."/>
            <person name="Walden K."/>
            <person name="Dewoody J.A."/>
        </authorList>
    </citation>
    <scope>NUCLEOTIDE SEQUENCE [LARGE SCALE GENOMIC DNA]</scope>
    <source>
        <strain evidence="2">ER-17-0199</strain>
        <tissue evidence="2">Blubber</tissue>
    </source>
</reference>
<gene>
    <name evidence="2" type="ORF">J1605_011271</name>
</gene>
<organism evidence="2 3">
    <name type="scientific">Eschrichtius robustus</name>
    <name type="common">California gray whale</name>
    <name type="synonym">Eschrichtius gibbosus</name>
    <dbReference type="NCBI Taxonomy" id="9764"/>
    <lineage>
        <taxon>Eukaryota</taxon>
        <taxon>Metazoa</taxon>
        <taxon>Chordata</taxon>
        <taxon>Craniata</taxon>
        <taxon>Vertebrata</taxon>
        <taxon>Euteleostomi</taxon>
        <taxon>Mammalia</taxon>
        <taxon>Eutheria</taxon>
        <taxon>Laurasiatheria</taxon>
        <taxon>Artiodactyla</taxon>
        <taxon>Whippomorpha</taxon>
        <taxon>Cetacea</taxon>
        <taxon>Mysticeti</taxon>
        <taxon>Eschrichtiidae</taxon>
        <taxon>Eschrichtius</taxon>
    </lineage>
</organism>
<sequence>MATVEQKALGIGFKCLSLATFVLICAGQGGRREEGGPACYGGFDLYFILDKDQEGPREAAVAPALRLCGRGAPPPPSQLPEPAGQASLLVLGTNSSLPCFPLTEARC</sequence>
<evidence type="ECO:0000313" key="2">
    <source>
        <dbReference type="EMBL" id="KAJ8781287.1"/>
    </source>
</evidence>
<evidence type="ECO:0000313" key="3">
    <source>
        <dbReference type="Proteomes" id="UP001159641"/>
    </source>
</evidence>
<feature type="signal peptide" evidence="1">
    <location>
        <begin position="1"/>
        <end position="27"/>
    </location>
</feature>
<dbReference type="Proteomes" id="UP001159641">
    <property type="component" value="Unassembled WGS sequence"/>
</dbReference>
<feature type="chain" id="PRO_5044189071" evidence="1">
    <location>
        <begin position="28"/>
        <end position="107"/>
    </location>
</feature>
<accession>A0AB34GQ26</accession>
<keyword evidence="3" id="KW-1185">Reference proteome</keyword>
<keyword evidence="1" id="KW-0732">Signal</keyword>